<dbReference type="Pfam" id="PF00296">
    <property type="entry name" value="Bac_luciferase"/>
    <property type="match status" value="1"/>
</dbReference>
<dbReference type="RefSeq" id="WP_111325674.1">
    <property type="nucleotide sequence ID" value="NZ_BIFX01000002.1"/>
</dbReference>
<evidence type="ECO:0000256" key="1">
    <source>
        <dbReference type="ARBA" id="ARBA00022630"/>
    </source>
</evidence>
<evidence type="ECO:0000313" key="7">
    <source>
        <dbReference type="Proteomes" id="UP000248806"/>
    </source>
</evidence>
<feature type="domain" description="Luciferase-like" evidence="5">
    <location>
        <begin position="6"/>
        <end position="299"/>
    </location>
</feature>
<evidence type="ECO:0000259" key="5">
    <source>
        <dbReference type="Pfam" id="PF00296"/>
    </source>
</evidence>
<dbReference type="AlphaFoldDB" id="A0A326U045"/>
<keyword evidence="4 6" id="KW-0503">Monooxygenase</keyword>
<keyword evidence="2" id="KW-0288">FMN</keyword>
<sequence>MSDSPQFGLVLSNRNIVTGNSTVSELIQLAQKAEAAGWGSIWVGDSIFAKPRLDALMLLSALAVSTQRVKLGPASFTSTPLRNPLQLAYQWFSLDVLSGGRTIFNASQGAGGAGGGAFAEEFATFQIDPATRMRRMEEAIDIMRLTASQERASYEGEYTSFQDVTVLPRPVQRSLPIWISTATDPRKPKMTARALQRVARYADGWMTLNRPPELFADNLADIRRYAREMGREPGPDFVASLYLDVNLRDDEQVAFRESKEFLDDYYMYNFSRAEVERRTIFGPPQVCIERLQRYVDAGVTWFVLRIIGPEEPLQLQRLTEEVLPAFRKGAIENEITGLAQREGASLRRL</sequence>
<accession>A0A326U045</accession>
<dbReference type="GO" id="GO:0008726">
    <property type="term" value="F:alkanesulfonate monooxygenase activity"/>
    <property type="evidence" value="ECO:0007669"/>
    <property type="project" value="TreeGrafter"/>
</dbReference>
<dbReference type="InterPro" id="IPR050172">
    <property type="entry name" value="SsuD_RutA_monooxygenase"/>
</dbReference>
<dbReference type="GO" id="GO:0046306">
    <property type="term" value="P:alkanesulfonate catabolic process"/>
    <property type="evidence" value="ECO:0007669"/>
    <property type="project" value="TreeGrafter"/>
</dbReference>
<protein>
    <submittedName>
        <fullName evidence="6">Alkanesulfonate monooxygenase SsuD/methylene tetrahydromethanopterin reductase-like flavin-dependent oxidoreductase (Luciferase family)</fullName>
    </submittedName>
</protein>
<organism evidence="6 7">
    <name type="scientific">Thermosporothrix hazakensis</name>
    <dbReference type="NCBI Taxonomy" id="644383"/>
    <lineage>
        <taxon>Bacteria</taxon>
        <taxon>Bacillati</taxon>
        <taxon>Chloroflexota</taxon>
        <taxon>Ktedonobacteria</taxon>
        <taxon>Ktedonobacterales</taxon>
        <taxon>Thermosporotrichaceae</taxon>
        <taxon>Thermosporothrix</taxon>
    </lineage>
</organism>
<gene>
    <name evidence="6" type="ORF">EI42_05414</name>
</gene>
<dbReference type="InterPro" id="IPR036661">
    <property type="entry name" value="Luciferase-like_sf"/>
</dbReference>
<dbReference type="PANTHER" id="PTHR42847:SF4">
    <property type="entry name" value="ALKANESULFONATE MONOOXYGENASE-RELATED"/>
    <property type="match status" value="1"/>
</dbReference>
<dbReference type="PANTHER" id="PTHR42847">
    <property type="entry name" value="ALKANESULFONATE MONOOXYGENASE"/>
    <property type="match status" value="1"/>
</dbReference>
<evidence type="ECO:0000256" key="4">
    <source>
        <dbReference type="ARBA" id="ARBA00023033"/>
    </source>
</evidence>
<proteinExistence type="predicted"/>
<reference evidence="6 7" key="1">
    <citation type="submission" date="2018-06" db="EMBL/GenBank/DDBJ databases">
        <title>Genomic Encyclopedia of Archaeal and Bacterial Type Strains, Phase II (KMG-II): from individual species to whole genera.</title>
        <authorList>
            <person name="Goeker M."/>
        </authorList>
    </citation>
    <scope>NUCLEOTIDE SEQUENCE [LARGE SCALE GENOMIC DNA]</scope>
    <source>
        <strain evidence="6 7">ATCC BAA-1881</strain>
    </source>
</reference>
<dbReference type="Proteomes" id="UP000248806">
    <property type="component" value="Unassembled WGS sequence"/>
</dbReference>
<comment type="caution">
    <text evidence="6">The sequence shown here is derived from an EMBL/GenBank/DDBJ whole genome shotgun (WGS) entry which is preliminary data.</text>
</comment>
<dbReference type="EMBL" id="QKUF01000032">
    <property type="protein sequence ID" value="PZW22508.1"/>
    <property type="molecule type" value="Genomic_DNA"/>
</dbReference>
<evidence type="ECO:0000256" key="2">
    <source>
        <dbReference type="ARBA" id="ARBA00022643"/>
    </source>
</evidence>
<dbReference type="SUPFAM" id="SSF51679">
    <property type="entry name" value="Bacterial luciferase-like"/>
    <property type="match status" value="1"/>
</dbReference>
<name>A0A326U045_THEHA</name>
<evidence type="ECO:0000256" key="3">
    <source>
        <dbReference type="ARBA" id="ARBA00023002"/>
    </source>
</evidence>
<keyword evidence="3" id="KW-0560">Oxidoreductase</keyword>
<dbReference type="InterPro" id="IPR011251">
    <property type="entry name" value="Luciferase-like_dom"/>
</dbReference>
<dbReference type="Gene3D" id="3.20.20.30">
    <property type="entry name" value="Luciferase-like domain"/>
    <property type="match status" value="1"/>
</dbReference>
<keyword evidence="7" id="KW-1185">Reference proteome</keyword>
<evidence type="ECO:0000313" key="6">
    <source>
        <dbReference type="EMBL" id="PZW22508.1"/>
    </source>
</evidence>
<keyword evidence="1" id="KW-0285">Flavoprotein</keyword>
<dbReference type="OrthoDB" id="9776438at2"/>